<protein>
    <submittedName>
        <fullName evidence="7">Cytochrome c family protein</fullName>
    </submittedName>
</protein>
<reference evidence="7 8" key="1">
    <citation type="journal article" date="2011" name="BMC Genomics">
        <title>Comparative genome analysis and genome-guided physiological analysis of Roseobacter litoralis.</title>
        <authorList>
            <person name="Kalhoefer D."/>
            <person name="Thole S."/>
            <person name="Voget S."/>
            <person name="Lehmann R."/>
            <person name="Liesegang H."/>
            <person name="Wollher A."/>
            <person name="Daniel R."/>
            <person name="Simon M."/>
            <person name="Brinkhoff T."/>
        </authorList>
    </citation>
    <scope>NUCLEOTIDE SEQUENCE [LARGE SCALE GENOMIC DNA]</scope>
    <source>
        <strain evidence="8">ATCC 49566 / DSM 6996 / JCM 21268 / NBRC 15278 / OCh 149</strain>
    </source>
</reference>
<dbReference type="Proteomes" id="UP000001353">
    <property type="component" value="Chromosome"/>
</dbReference>
<dbReference type="Pfam" id="PF00034">
    <property type="entry name" value="Cytochrom_C"/>
    <property type="match status" value="1"/>
</dbReference>
<evidence type="ECO:0000313" key="8">
    <source>
        <dbReference type="Proteomes" id="UP000001353"/>
    </source>
</evidence>
<dbReference type="InterPro" id="IPR009056">
    <property type="entry name" value="Cyt_c-like_dom"/>
</dbReference>
<dbReference type="EMBL" id="CP002623">
    <property type="protein sequence ID" value="AEI95190.1"/>
    <property type="molecule type" value="Genomic_DNA"/>
</dbReference>
<dbReference type="InterPro" id="IPR036909">
    <property type="entry name" value="Cyt_c-like_dom_sf"/>
</dbReference>
<evidence type="ECO:0000256" key="1">
    <source>
        <dbReference type="ARBA" id="ARBA00022617"/>
    </source>
</evidence>
<dbReference type="KEGG" id="rli:RLO149_c032340"/>
<dbReference type="AlphaFoldDB" id="F7ZKH6"/>
<dbReference type="GO" id="GO:0046872">
    <property type="term" value="F:metal ion binding"/>
    <property type="evidence" value="ECO:0007669"/>
    <property type="project" value="UniProtKB-KW"/>
</dbReference>
<dbReference type="SUPFAM" id="SSF46626">
    <property type="entry name" value="Cytochrome c"/>
    <property type="match status" value="1"/>
</dbReference>
<sequence length="142" mass="14890">MRRTNLALLVLSSTFLVLASCTSPDGQNEAMPTRADGAAFFAANCVSCHGAGGQGVGTTADGLAVLPPNLTLLSAENDDRFPAARALSYIYGDPQNSHLARVMPQFGGEMAEDLVPVDIEGVLTPTPRELAGLLVYLESIQQ</sequence>
<dbReference type="eggNOG" id="COG2010">
    <property type="taxonomic scope" value="Bacteria"/>
</dbReference>
<evidence type="ECO:0000313" key="7">
    <source>
        <dbReference type="EMBL" id="AEI95190.1"/>
    </source>
</evidence>
<dbReference type="PROSITE" id="PS51007">
    <property type="entry name" value="CYTC"/>
    <property type="match status" value="1"/>
</dbReference>
<keyword evidence="3 4" id="KW-0408">Iron</keyword>
<evidence type="ECO:0000256" key="2">
    <source>
        <dbReference type="ARBA" id="ARBA00022723"/>
    </source>
</evidence>
<evidence type="ECO:0000259" key="6">
    <source>
        <dbReference type="PROSITE" id="PS51007"/>
    </source>
</evidence>
<keyword evidence="5" id="KW-0732">Signal</keyword>
<dbReference type="GO" id="GO:0009055">
    <property type="term" value="F:electron transfer activity"/>
    <property type="evidence" value="ECO:0007669"/>
    <property type="project" value="InterPro"/>
</dbReference>
<evidence type="ECO:0000256" key="3">
    <source>
        <dbReference type="ARBA" id="ARBA00023004"/>
    </source>
</evidence>
<dbReference type="Gene3D" id="1.10.760.10">
    <property type="entry name" value="Cytochrome c-like domain"/>
    <property type="match status" value="1"/>
</dbReference>
<keyword evidence="1 4" id="KW-0349">Heme</keyword>
<evidence type="ECO:0000256" key="4">
    <source>
        <dbReference type="PROSITE-ProRule" id="PRU00433"/>
    </source>
</evidence>
<dbReference type="GO" id="GO:0020037">
    <property type="term" value="F:heme binding"/>
    <property type="evidence" value="ECO:0007669"/>
    <property type="project" value="InterPro"/>
</dbReference>
<dbReference type="STRING" id="391595.RLO149_c032340"/>
<organism evidence="7 8">
    <name type="scientific">Roseobacter litoralis (strain ATCC 49566 / DSM 6996 / JCM 21268 / NBRC 15278 / OCh 149)</name>
    <dbReference type="NCBI Taxonomy" id="391595"/>
    <lineage>
        <taxon>Bacteria</taxon>
        <taxon>Pseudomonadati</taxon>
        <taxon>Pseudomonadota</taxon>
        <taxon>Alphaproteobacteria</taxon>
        <taxon>Rhodobacterales</taxon>
        <taxon>Roseobacteraceae</taxon>
        <taxon>Roseobacter</taxon>
    </lineage>
</organism>
<accession>F7ZKH6</accession>
<feature type="domain" description="Cytochrome c" evidence="6">
    <location>
        <begin position="32"/>
        <end position="126"/>
    </location>
</feature>
<gene>
    <name evidence="7" type="ordered locus">RLO149_c032340</name>
</gene>
<dbReference type="HOGENOM" id="CLU_131567_1_0_5"/>
<dbReference type="PROSITE" id="PS51257">
    <property type="entry name" value="PROKAR_LIPOPROTEIN"/>
    <property type="match status" value="1"/>
</dbReference>
<feature type="signal peptide" evidence="5">
    <location>
        <begin position="1"/>
        <end position="19"/>
    </location>
</feature>
<proteinExistence type="predicted"/>
<name>F7ZKH6_ROSLO</name>
<keyword evidence="8" id="KW-1185">Reference proteome</keyword>
<dbReference type="RefSeq" id="WP_013963100.1">
    <property type="nucleotide sequence ID" value="NC_015730.1"/>
</dbReference>
<evidence type="ECO:0000256" key="5">
    <source>
        <dbReference type="SAM" id="SignalP"/>
    </source>
</evidence>
<keyword evidence="2 4" id="KW-0479">Metal-binding</keyword>
<feature type="chain" id="PRO_5003367400" evidence="5">
    <location>
        <begin position="20"/>
        <end position="142"/>
    </location>
</feature>